<organism evidence="1 2">
    <name type="scientific">Lentihominibacter faecis</name>
    <dbReference type="NCBI Taxonomy" id="2764712"/>
    <lineage>
        <taxon>Bacteria</taxon>
        <taxon>Bacillati</taxon>
        <taxon>Bacillota</taxon>
        <taxon>Clostridia</taxon>
        <taxon>Peptostreptococcales</taxon>
        <taxon>Anaerovoracaceae</taxon>
        <taxon>Lentihominibacter</taxon>
    </lineage>
</organism>
<accession>A0A923NDK3</accession>
<evidence type="ECO:0000313" key="2">
    <source>
        <dbReference type="Proteomes" id="UP000644115"/>
    </source>
</evidence>
<dbReference type="InterPro" id="IPR027417">
    <property type="entry name" value="P-loop_NTPase"/>
</dbReference>
<evidence type="ECO:0008006" key="3">
    <source>
        <dbReference type="Google" id="ProtNLM"/>
    </source>
</evidence>
<dbReference type="EMBL" id="JACRWC010000112">
    <property type="protein sequence ID" value="MBC6000261.1"/>
    <property type="molecule type" value="Genomic_DNA"/>
</dbReference>
<dbReference type="RefSeq" id="WP_249287565.1">
    <property type="nucleotide sequence ID" value="NZ_JACRWC010000112.1"/>
</dbReference>
<sequence length="268" mass="30616">MKVYGLIGKSGTGKSFQAVNLCKRLKIESIIDDGLFICRNKVVAGISAKRQPTKVGAVKSALFYKEEHMTEVKEAIQRVKPLSILIIGTSDGMVDKIVKRLDLPEIDERIYIEDITSEEERQMARKQRDEMGQHVIPAPTFQLKRQFSGYFMTPVKMLFKELGPWRDYAEKSVVRPTYSYLGEYKISEKVLSDIVECVKRESEAVCEVSKVGIFPIQEGVEIYILLSMKLHEDLPKCARLFQKSVADKIEEMTAFNVNRLELDIKEVV</sequence>
<evidence type="ECO:0000313" key="1">
    <source>
        <dbReference type="EMBL" id="MBC6000261.1"/>
    </source>
</evidence>
<proteinExistence type="predicted"/>
<reference evidence="1" key="1">
    <citation type="submission" date="2020-08" db="EMBL/GenBank/DDBJ databases">
        <authorList>
            <person name="Liu C."/>
            <person name="Sun Q."/>
        </authorList>
    </citation>
    <scope>NUCLEOTIDE SEQUENCE</scope>
    <source>
        <strain evidence="1">BX16</strain>
    </source>
</reference>
<protein>
    <recommendedName>
        <fullName evidence="3">Asp23/Gls24 family envelope stress response protein</fullName>
    </recommendedName>
</protein>
<keyword evidence="2" id="KW-1185">Reference proteome</keyword>
<dbReference type="AlphaFoldDB" id="A0A923NDK3"/>
<gene>
    <name evidence="1" type="ORF">H8876_09640</name>
</gene>
<name>A0A923NDK3_9FIRM</name>
<dbReference type="Proteomes" id="UP000644115">
    <property type="component" value="Unassembled WGS sequence"/>
</dbReference>
<comment type="caution">
    <text evidence="1">The sequence shown here is derived from an EMBL/GenBank/DDBJ whole genome shotgun (WGS) entry which is preliminary data.</text>
</comment>
<dbReference type="SUPFAM" id="SSF52540">
    <property type="entry name" value="P-loop containing nucleoside triphosphate hydrolases"/>
    <property type="match status" value="1"/>
</dbReference>